<dbReference type="Proteomes" id="UP000749646">
    <property type="component" value="Unassembled WGS sequence"/>
</dbReference>
<evidence type="ECO:0000313" key="1">
    <source>
        <dbReference type="EMBL" id="KAF9956730.1"/>
    </source>
</evidence>
<dbReference type="AlphaFoldDB" id="A0A9P6J0R5"/>
<comment type="caution">
    <text evidence="1">The sequence shown here is derived from an EMBL/GenBank/DDBJ whole genome shotgun (WGS) entry which is preliminary data.</text>
</comment>
<keyword evidence="2" id="KW-1185">Reference proteome</keyword>
<proteinExistence type="predicted"/>
<dbReference type="EMBL" id="JAAAHW010006663">
    <property type="protein sequence ID" value="KAF9956730.1"/>
    <property type="molecule type" value="Genomic_DNA"/>
</dbReference>
<reference evidence="1" key="1">
    <citation type="journal article" date="2020" name="Fungal Divers.">
        <title>Resolving the Mortierellaceae phylogeny through synthesis of multi-gene phylogenetics and phylogenomics.</title>
        <authorList>
            <person name="Vandepol N."/>
            <person name="Liber J."/>
            <person name="Desiro A."/>
            <person name="Na H."/>
            <person name="Kennedy M."/>
            <person name="Barry K."/>
            <person name="Grigoriev I.V."/>
            <person name="Miller A.N."/>
            <person name="O'Donnell K."/>
            <person name="Stajich J.E."/>
            <person name="Bonito G."/>
        </authorList>
    </citation>
    <scope>NUCLEOTIDE SEQUENCE</scope>
    <source>
        <strain evidence="1">MES-2147</strain>
    </source>
</reference>
<organism evidence="1 2">
    <name type="scientific">Modicella reniformis</name>
    <dbReference type="NCBI Taxonomy" id="1440133"/>
    <lineage>
        <taxon>Eukaryota</taxon>
        <taxon>Fungi</taxon>
        <taxon>Fungi incertae sedis</taxon>
        <taxon>Mucoromycota</taxon>
        <taxon>Mortierellomycotina</taxon>
        <taxon>Mortierellomycetes</taxon>
        <taxon>Mortierellales</taxon>
        <taxon>Mortierellaceae</taxon>
        <taxon>Modicella</taxon>
    </lineage>
</organism>
<name>A0A9P6J0R5_9FUNG</name>
<dbReference type="OrthoDB" id="2304312at2759"/>
<protein>
    <submittedName>
        <fullName evidence="1">Uncharacterized protein</fullName>
    </submittedName>
</protein>
<evidence type="ECO:0000313" key="2">
    <source>
        <dbReference type="Proteomes" id="UP000749646"/>
    </source>
</evidence>
<gene>
    <name evidence="1" type="ORF">BGZ65_002485</name>
</gene>
<accession>A0A9P6J0R5</accession>
<sequence>MRSPMDFPANYISRHLEMALRLGKIPAGTLKRFNVGTQDTLDVPPNQDAEEDSPVVKFLNSFAKGEGSLPITTATEKISDLPQAWRRGFGKPLEARPSLLFFDMPDPLKPDSASRSRLASASIMEMVVKKGRNHPVVPVFGMSDMAVIELLSHHWGIYFNASSDDWGSSDMKTLHSCVQEEY</sequence>